<accession>A0ABT7V007</accession>
<dbReference type="EMBL" id="JAUDDW010000051">
    <property type="protein sequence ID" value="MDM8267286.1"/>
    <property type="molecule type" value="Genomic_DNA"/>
</dbReference>
<dbReference type="SUPFAM" id="SSF116734">
    <property type="entry name" value="DNA methylase specificity domain"/>
    <property type="match status" value="1"/>
</dbReference>
<proteinExistence type="inferred from homology"/>
<evidence type="ECO:0000256" key="4">
    <source>
        <dbReference type="ARBA" id="ARBA00038652"/>
    </source>
</evidence>
<comment type="caution">
    <text evidence="6">The sequence shown here is derived from an EMBL/GenBank/DDBJ whole genome shotgun (WGS) entry which is preliminary data.</text>
</comment>
<comment type="subunit">
    <text evidence="4">The methyltransferase is composed of M and S polypeptides.</text>
</comment>
<dbReference type="PANTHER" id="PTHR43140:SF1">
    <property type="entry name" value="TYPE I RESTRICTION ENZYME ECOKI SPECIFICITY SUBUNIT"/>
    <property type="match status" value="1"/>
</dbReference>
<evidence type="ECO:0000313" key="6">
    <source>
        <dbReference type="EMBL" id="MDM8267286.1"/>
    </source>
</evidence>
<keyword evidence="6" id="KW-0540">Nuclease</keyword>
<organism evidence="6 7">
    <name type="scientific">Limosilactobacillus pontis</name>
    <dbReference type="NCBI Taxonomy" id="35787"/>
    <lineage>
        <taxon>Bacteria</taxon>
        <taxon>Bacillati</taxon>
        <taxon>Bacillota</taxon>
        <taxon>Bacilli</taxon>
        <taxon>Lactobacillales</taxon>
        <taxon>Lactobacillaceae</taxon>
        <taxon>Limosilactobacillus</taxon>
    </lineage>
</organism>
<keyword evidence="2" id="KW-0680">Restriction system</keyword>
<evidence type="ECO:0000259" key="5">
    <source>
        <dbReference type="Pfam" id="PF01420"/>
    </source>
</evidence>
<dbReference type="GO" id="GO:0004519">
    <property type="term" value="F:endonuclease activity"/>
    <property type="evidence" value="ECO:0007669"/>
    <property type="project" value="UniProtKB-KW"/>
</dbReference>
<dbReference type="CDD" id="cd17254">
    <property type="entry name" value="RMtype1_S_FclI-TRD1-CR1_like"/>
    <property type="match status" value="1"/>
</dbReference>
<evidence type="ECO:0000256" key="3">
    <source>
        <dbReference type="ARBA" id="ARBA00023125"/>
    </source>
</evidence>
<dbReference type="RefSeq" id="WP_289586641.1">
    <property type="nucleotide sequence ID" value="NZ_JAUDDW010000051.1"/>
</dbReference>
<evidence type="ECO:0000256" key="1">
    <source>
        <dbReference type="ARBA" id="ARBA00010923"/>
    </source>
</evidence>
<evidence type="ECO:0000313" key="7">
    <source>
        <dbReference type="Proteomes" id="UP001529343"/>
    </source>
</evidence>
<dbReference type="GO" id="GO:0016787">
    <property type="term" value="F:hydrolase activity"/>
    <property type="evidence" value="ECO:0007669"/>
    <property type="project" value="UniProtKB-KW"/>
</dbReference>
<dbReference type="InterPro" id="IPR044946">
    <property type="entry name" value="Restrct_endonuc_typeI_TRD_sf"/>
</dbReference>
<sequence length="251" mass="29624">MTPEQLRASVLQQAMEGKLVKQKYKEKIDQSMPFKRSDLIPYKIPENWNWVILGSVASFLNGRAYKKSELLDDNKLTPVLRVGNLFTNSKWYYSDLKLDSNKYIDKGDLIYAWSASFGPRIWQGGHVIYHYHIWKVNFNKSLVDKKFLEYFLSDERNVLGETKVHGSTMKHITKTNMEHLPFPLPPLTEQKRIVTKLEKLMPLVDEYEKAYNRLKSIDDGFNDKMKNPFYSMQWKVSWLSKILMMNRLVNC</sequence>
<feature type="domain" description="Type I restriction modification DNA specificity" evidence="5">
    <location>
        <begin position="45"/>
        <end position="202"/>
    </location>
</feature>
<protein>
    <submittedName>
        <fullName evidence="6">Restriction endonuclease subunit S</fullName>
        <ecNumber evidence="6">3.1.21.-</ecNumber>
    </submittedName>
</protein>
<dbReference type="Gene3D" id="3.90.220.20">
    <property type="entry name" value="DNA methylase specificity domains"/>
    <property type="match status" value="1"/>
</dbReference>
<dbReference type="Proteomes" id="UP001529343">
    <property type="component" value="Unassembled WGS sequence"/>
</dbReference>
<reference evidence="7" key="1">
    <citation type="submission" date="2023-06" db="EMBL/GenBank/DDBJ databases">
        <title>Identification and characterization of horizontal gene transfer across gut microbiota members of farm animals based on homology search.</title>
        <authorList>
            <person name="Zeman M."/>
            <person name="Kubasova T."/>
            <person name="Jahodarova E."/>
            <person name="Nykrynova M."/>
            <person name="Rychlik I."/>
        </authorList>
    </citation>
    <scope>NUCLEOTIDE SEQUENCE [LARGE SCALE GENOMIC DNA]</scope>
    <source>
        <strain evidence="7">161_Gplus</strain>
    </source>
</reference>
<keyword evidence="6" id="KW-0255">Endonuclease</keyword>
<dbReference type="Pfam" id="PF01420">
    <property type="entry name" value="Methylase_S"/>
    <property type="match status" value="1"/>
</dbReference>
<dbReference type="EC" id="3.1.21.-" evidence="6"/>
<dbReference type="InterPro" id="IPR051212">
    <property type="entry name" value="Type-I_RE_S_subunit"/>
</dbReference>
<keyword evidence="6" id="KW-0378">Hydrolase</keyword>
<keyword evidence="3" id="KW-0238">DNA-binding</keyword>
<evidence type="ECO:0000256" key="2">
    <source>
        <dbReference type="ARBA" id="ARBA00022747"/>
    </source>
</evidence>
<comment type="similarity">
    <text evidence="1">Belongs to the type-I restriction system S methylase family.</text>
</comment>
<name>A0ABT7V007_9LACO</name>
<gene>
    <name evidence="6" type="ORF">QUW44_09155</name>
</gene>
<dbReference type="PANTHER" id="PTHR43140">
    <property type="entry name" value="TYPE-1 RESTRICTION ENZYME ECOKI SPECIFICITY PROTEIN"/>
    <property type="match status" value="1"/>
</dbReference>
<keyword evidence="7" id="KW-1185">Reference proteome</keyword>
<dbReference type="InterPro" id="IPR000055">
    <property type="entry name" value="Restrct_endonuc_typeI_TRD"/>
</dbReference>